<evidence type="ECO:0000313" key="2">
    <source>
        <dbReference type="EMBL" id="VDM96140.1"/>
    </source>
</evidence>
<proteinExistence type="predicted"/>
<feature type="chain" id="PRO_5043126295" evidence="1">
    <location>
        <begin position="19"/>
        <end position="151"/>
    </location>
</feature>
<reference evidence="2 3" key="2">
    <citation type="submission" date="2018-11" db="EMBL/GenBank/DDBJ databases">
        <authorList>
            <consortium name="Pathogen Informatics"/>
        </authorList>
    </citation>
    <scope>NUCLEOTIDE SEQUENCE [LARGE SCALE GENOMIC DNA]</scope>
</reference>
<feature type="signal peptide" evidence="1">
    <location>
        <begin position="1"/>
        <end position="18"/>
    </location>
</feature>
<evidence type="ECO:0000313" key="3">
    <source>
        <dbReference type="Proteomes" id="UP000276776"/>
    </source>
</evidence>
<reference evidence="4" key="1">
    <citation type="submission" date="2017-02" db="UniProtKB">
        <authorList>
            <consortium name="WormBaseParasite"/>
        </authorList>
    </citation>
    <scope>IDENTIFICATION</scope>
</reference>
<dbReference type="AlphaFoldDB" id="A0A0N5CLH0"/>
<name>A0A0N5CLH0_THECL</name>
<evidence type="ECO:0000313" key="4">
    <source>
        <dbReference type="WBParaSite" id="TCLT_0000095401-mRNA-1"/>
    </source>
</evidence>
<dbReference type="WBParaSite" id="TCLT_0000095401-mRNA-1">
    <property type="protein sequence ID" value="TCLT_0000095401-mRNA-1"/>
    <property type="gene ID" value="TCLT_0000095401"/>
</dbReference>
<accession>A0A0N5CLH0</accession>
<dbReference type="EMBL" id="UYYF01000094">
    <property type="protein sequence ID" value="VDM96140.1"/>
    <property type="molecule type" value="Genomic_DNA"/>
</dbReference>
<gene>
    <name evidence="2" type="ORF">TCLT_LOCUS955</name>
</gene>
<keyword evidence="3" id="KW-1185">Reference proteome</keyword>
<sequence>MSFCMYCCCCFCCAGLLCRWIAKSHLKCLNPSKLWSNAIATDGSFPARDRQVLADAWIHPNVLLFFLSAQLMSEVEKCGKDLNLFVCLSERTNVNRACGSAKVNEKLVLESQSSKSKYGFIHSSVKCINAMGKDSTNSSKLKPSFQRRKSN</sequence>
<dbReference type="Proteomes" id="UP000276776">
    <property type="component" value="Unassembled WGS sequence"/>
</dbReference>
<evidence type="ECO:0000256" key="1">
    <source>
        <dbReference type="SAM" id="SignalP"/>
    </source>
</evidence>
<organism evidence="4">
    <name type="scientific">Thelazia callipaeda</name>
    <name type="common">Oriental eyeworm</name>
    <name type="synonym">Parasitic nematode</name>
    <dbReference type="NCBI Taxonomy" id="103827"/>
    <lineage>
        <taxon>Eukaryota</taxon>
        <taxon>Metazoa</taxon>
        <taxon>Ecdysozoa</taxon>
        <taxon>Nematoda</taxon>
        <taxon>Chromadorea</taxon>
        <taxon>Rhabditida</taxon>
        <taxon>Spirurina</taxon>
        <taxon>Spiruromorpha</taxon>
        <taxon>Thelazioidea</taxon>
        <taxon>Thelaziidae</taxon>
        <taxon>Thelazia</taxon>
    </lineage>
</organism>
<protein>
    <submittedName>
        <fullName evidence="4">Secreted protein</fullName>
    </submittedName>
</protein>
<keyword evidence="1" id="KW-0732">Signal</keyword>